<sequence length="33" mass="3698">MEGEAVLQVDADRDHPPLIVRLVQFHDDPSVAQ</sequence>
<dbReference type="EMBL" id="UINC01001438">
    <property type="protein sequence ID" value="SUZ80697.1"/>
    <property type="molecule type" value="Genomic_DNA"/>
</dbReference>
<protein>
    <submittedName>
        <fullName evidence="1">Uncharacterized protein</fullName>
    </submittedName>
</protein>
<reference evidence="1" key="1">
    <citation type="submission" date="2018-05" db="EMBL/GenBank/DDBJ databases">
        <authorList>
            <person name="Lanie J.A."/>
            <person name="Ng W.-L."/>
            <person name="Kazmierczak K.M."/>
            <person name="Andrzejewski T.M."/>
            <person name="Davidsen T.M."/>
            <person name="Wayne K.J."/>
            <person name="Tettelin H."/>
            <person name="Glass J.I."/>
            <person name="Rusch D."/>
            <person name="Podicherti R."/>
            <person name="Tsui H.-C.T."/>
            <person name="Winkler M.E."/>
        </authorList>
    </citation>
    <scope>NUCLEOTIDE SEQUENCE</scope>
</reference>
<organism evidence="1">
    <name type="scientific">marine metagenome</name>
    <dbReference type="NCBI Taxonomy" id="408172"/>
    <lineage>
        <taxon>unclassified sequences</taxon>
        <taxon>metagenomes</taxon>
        <taxon>ecological metagenomes</taxon>
    </lineage>
</organism>
<evidence type="ECO:0000313" key="1">
    <source>
        <dbReference type="EMBL" id="SUZ80697.1"/>
    </source>
</evidence>
<name>A0A381QS67_9ZZZZ</name>
<dbReference type="AlphaFoldDB" id="A0A381QS67"/>
<accession>A0A381QS67</accession>
<gene>
    <name evidence="1" type="ORF">METZ01_LOCUS33551</name>
</gene>
<proteinExistence type="predicted"/>